<comment type="caution">
    <text evidence="16">The sequence shown here is derived from an EMBL/GenBank/DDBJ whole genome shotgun (WGS) entry which is preliminary data.</text>
</comment>
<evidence type="ECO:0000256" key="11">
    <source>
        <dbReference type="ARBA" id="ARBA00023264"/>
    </source>
</evidence>
<feature type="transmembrane region" description="Helical" evidence="14">
    <location>
        <begin position="152"/>
        <end position="172"/>
    </location>
</feature>
<evidence type="ECO:0000256" key="9">
    <source>
        <dbReference type="ARBA" id="ARBA00023136"/>
    </source>
</evidence>
<organism evidence="16 17">
    <name type="scientific">Dipteronia dyeriana</name>
    <dbReference type="NCBI Taxonomy" id="168575"/>
    <lineage>
        <taxon>Eukaryota</taxon>
        <taxon>Viridiplantae</taxon>
        <taxon>Streptophyta</taxon>
        <taxon>Embryophyta</taxon>
        <taxon>Tracheophyta</taxon>
        <taxon>Spermatophyta</taxon>
        <taxon>Magnoliopsida</taxon>
        <taxon>eudicotyledons</taxon>
        <taxon>Gunneridae</taxon>
        <taxon>Pentapetalae</taxon>
        <taxon>rosids</taxon>
        <taxon>malvids</taxon>
        <taxon>Sapindales</taxon>
        <taxon>Sapindaceae</taxon>
        <taxon>Hippocastanoideae</taxon>
        <taxon>Acereae</taxon>
        <taxon>Dipteronia</taxon>
    </lineage>
</organism>
<comment type="pathway">
    <text evidence="2">Lipid metabolism; phospholipid metabolism.</text>
</comment>
<keyword evidence="9 14" id="KW-0472">Membrane</keyword>
<evidence type="ECO:0000256" key="12">
    <source>
        <dbReference type="ARBA" id="ARBA00023315"/>
    </source>
</evidence>
<protein>
    <recommendedName>
        <fullName evidence="15">EF-hand domain-containing protein</fullName>
    </recommendedName>
</protein>
<evidence type="ECO:0000313" key="17">
    <source>
        <dbReference type="Proteomes" id="UP001280121"/>
    </source>
</evidence>
<evidence type="ECO:0000256" key="5">
    <source>
        <dbReference type="ARBA" id="ARBA00022679"/>
    </source>
</evidence>
<dbReference type="CDD" id="cd07991">
    <property type="entry name" value="LPLAT_LPCAT1-like"/>
    <property type="match status" value="1"/>
</dbReference>
<sequence length="566" mass="63766">MADDDLSSPLLQSPRADQSHVIIAVQDDDSGSDPSDQDQLTRRNQTRQNSLIDNNKKDGSISWSGSSRNPYEFVGSDGLSVPGTTTADPFRNDTLGVTGFYEIVKILVCVPIALVRLVLFGLCLVVGYIATKLALCGWKDKQNPMPKWRCRIMWITRFCSRCILFSFGYHWIRRKGKPAPREIAPIVVSNHISYIEPIFYFYELSPTIVASESHDSLPFVGTIIRAMQVIYVNRFSQSSRKNAVSEIKRKASCNRFPRVLLFPEGTTTNGKFIISFQLGAFIPGYPIQPVVVRYPHIHFDQSWGNISLAKLMFRMFTQFHNFMEVEYLPVVFPSNNQKENALHFAEKTSHVLASALNVVQTSHSYGDVMLYTRASQLKHEKASIYMVEMARVESLFHISSLEAVGFLDKFLSMNPDSSGCVKLSEFLRVLRLKPCTLSEEIFGFIDVDRNGTIVFKQFLFASAHVMKLPLFRTACELAFAECDTGGNGAISEHELGAAIRRAIPELNEDEIHGLFNLFDSNGDGRISREYFLSCLRRNPLLIALFAPSLMHKDLLGVGKKTLEEIV</sequence>
<dbReference type="InterPro" id="IPR045252">
    <property type="entry name" value="LPCAT1-like"/>
</dbReference>
<dbReference type="GO" id="GO:0005509">
    <property type="term" value="F:calcium ion binding"/>
    <property type="evidence" value="ECO:0007669"/>
    <property type="project" value="InterPro"/>
</dbReference>
<dbReference type="EMBL" id="JANJYI010000005">
    <property type="protein sequence ID" value="KAK2650475.1"/>
    <property type="molecule type" value="Genomic_DNA"/>
</dbReference>
<comment type="similarity">
    <text evidence="3">Belongs to the 1-acyl-sn-glycerol-3-phosphate acyltransferase family.</text>
</comment>
<dbReference type="SUPFAM" id="SSF47473">
    <property type="entry name" value="EF-hand"/>
    <property type="match status" value="1"/>
</dbReference>
<evidence type="ECO:0000259" key="15">
    <source>
        <dbReference type="PROSITE" id="PS50222"/>
    </source>
</evidence>
<feature type="domain" description="EF-hand" evidence="15">
    <location>
        <begin position="506"/>
        <end position="541"/>
    </location>
</feature>
<keyword evidence="6 14" id="KW-0812">Transmembrane</keyword>
<keyword evidence="5" id="KW-0808">Transferase</keyword>
<name>A0AAD9X1U3_9ROSI</name>
<evidence type="ECO:0000256" key="10">
    <source>
        <dbReference type="ARBA" id="ARBA00023209"/>
    </source>
</evidence>
<evidence type="ECO:0000256" key="13">
    <source>
        <dbReference type="SAM" id="MobiDB-lite"/>
    </source>
</evidence>
<dbReference type="PANTHER" id="PTHR23063:SF52">
    <property type="entry name" value="LYSOPHOSPHATIDYLCHOLINE ACYLTRANSFERASE"/>
    <property type="match status" value="1"/>
</dbReference>
<proteinExistence type="inferred from homology"/>
<dbReference type="InterPro" id="IPR002048">
    <property type="entry name" value="EF_hand_dom"/>
</dbReference>
<evidence type="ECO:0000313" key="16">
    <source>
        <dbReference type="EMBL" id="KAK2650475.1"/>
    </source>
</evidence>
<feature type="transmembrane region" description="Helical" evidence="14">
    <location>
        <begin position="103"/>
        <end position="131"/>
    </location>
</feature>
<reference evidence="16" key="1">
    <citation type="journal article" date="2023" name="Plant J.">
        <title>Genome sequences and population genomics provide insights into the demographic history, inbreeding, and mutation load of two 'living fossil' tree species of Dipteronia.</title>
        <authorList>
            <person name="Feng Y."/>
            <person name="Comes H.P."/>
            <person name="Chen J."/>
            <person name="Zhu S."/>
            <person name="Lu R."/>
            <person name="Zhang X."/>
            <person name="Li P."/>
            <person name="Qiu J."/>
            <person name="Olsen K.M."/>
            <person name="Qiu Y."/>
        </authorList>
    </citation>
    <scope>NUCLEOTIDE SEQUENCE</scope>
    <source>
        <strain evidence="16">KIB01</strain>
    </source>
</reference>
<dbReference type="PROSITE" id="PS50222">
    <property type="entry name" value="EF_HAND_2"/>
    <property type="match status" value="2"/>
</dbReference>
<feature type="domain" description="EF-hand" evidence="15">
    <location>
        <begin position="470"/>
        <end position="505"/>
    </location>
</feature>
<feature type="region of interest" description="Disordered" evidence="13">
    <location>
        <begin position="25"/>
        <end position="64"/>
    </location>
</feature>
<evidence type="ECO:0000256" key="3">
    <source>
        <dbReference type="ARBA" id="ARBA00008655"/>
    </source>
</evidence>
<evidence type="ECO:0000256" key="7">
    <source>
        <dbReference type="ARBA" id="ARBA00022989"/>
    </source>
</evidence>
<dbReference type="AlphaFoldDB" id="A0AAD9X1U3"/>
<evidence type="ECO:0000256" key="14">
    <source>
        <dbReference type="SAM" id="Phobius"/>
    </source>
</evidence>
<dbReference type="GO" id="GO:0071618">
    <property type="term" value="F:lysophosphatidylethanolamine acyltransferase activity"/>
    <property type="evidence" value="ECO:0007669"/>
    <property type="project" value="TreeGrafter"/>
</dbReference>
<keyword evidence="8" id="KW-0443">Lipid metabolism</keyword>
<dbReference type="GO" id="GO:0008374">
    <property type="term" value="F:O-acyltransferase activity"/>
    <property type="evidence" value="ECO:0007669"/>
    <property type="project" value="InterPro"/>
</dbReference>
<accession>A0AAD9X1U3</accession>
<dbReference type="Proteomes" id="UP001280121">
    <property type="component" value="Unassembled WGS sequence"/>
</dbReference>
<dbReference type="SMART" id="SM00563">
    <property type="entry name" value="PlsC"/>
    <property type="match status" value="1"/>
</dbReference>
<evidence type="ECO:0000256" key="6">
    <source>
        <dbReference type="ARBA" id="ARBA00022692"/>
    </source>
</evidence>
<dbReference type="Gene3D" id="1.10.238.10">
    <property type="entry name" value="EF-hand"/>
    <property type="match status" value="1"/>
</dbReference>
<gene>
    <name evidence="16" type="ORF">Ddye_017964</name>
</gene>
<evidence type="ECO:0000256" key="2">
    <source>
        <dbReference type="ARBA" id="ARBA00005074"/>
    </source>
</evidence>
<dbReference type="GO" id="GO:0008654">
    <property type="term" value="P:phospholipid biosynthetic process"/>
    <property type="evidence" value="ECO:0007669"/>
    <property type="project" value="UniProtKB-KW"/>
</dbReference>
<dbReference type="PANTHER" id="PTHR23063">
    <property type="entry name" value="PHOSPHOLIPID ACYLTRANSFERASE"/>
    <property type="match status" value="1"/>
</dbReference>
<keyword evidence="11" id="KW-1208">Phospholipid metabolism</keyword>
<keyword evidence="10" id="KW-0594">Phospholipid biosynthesis</keyword>
<keyword evidence="7 14" id="KW-1133">Transmembrane helix</keyword>
<dbReference type="InterPro" id="IPR002123">
    <property type="entry name" value="Plipid/glycerol_acylTrfase"/>
</dbReference>
<dbReference type="SMART" id="SM00054">
    <property type="entry name" value="EFh"/>
    <property type="match status" value="4"/>
</dbReference>
<dbReference type="GO" id="GO:0016020">
    <property type="term" value="C:membrane"/>
    <property type="evidence" value="ECO:0007669"/>
    <property type="project" value="UniProtKB-SubCell"/>
</dbReference>
<evidence type="ECO:0000256" key="1">
    <source>
        <dbReference type="ARBA" id="ARBA00004370"/>
    </source>
</evidence>
<feature type="compositionally biased region" description="Polar residues" evidence="13">
    <location>
        <begin position="42"/>
        <end position="53"/>
    </location>
</feature>
<dbReference type="SUPFAM" id="SSF69593">
    <property type="entry name" value="Glycerol-3-phosphate (1)-acyltransferase"/>
    <property type="match status" value="1"/>
</dbReference>
<comment type="subcellular location">
    <subcellularLocation>
        <location evidence="1">Membrane</location>
    </subcellularLocation>
</comment>
<evidence type="ECO:0000256" key="8">
    <source>
        <dbReference type="ARBA" id="ARBA00023098"/>
    </source>
</evidence>
<dbReference type="InterPro" id="IPR011992">
    <property type="entry name" value="EF-hand-dom_pair"/>
</dbReference>
<keyword evidence="17" id="KW-1185">Reference proteome</keyword>
<dbReference type="Pfam" id="PF13499">
    <property type="entry name" value="EF-hand_7"/>
    <property type="match status" value="1"/>
</dbReference>
<keyword evidence="12" id="KW-0012">Acyltransferase</keyword>
<evidence type="ECO:0000256" key="4">
    <source>
        <dbReference type="ARBA" id="ARBA00022516"/>
    </source>
</evidence>
<dbReference type="Pfam" id="PF01553">
    <property type="entry name" value="Acyltransferase"/>
    <property type="match status" value="1"/>
</dbReference>
<keyword evidence="4" id="KW-0444">Lipid biosynthesis</keyword>
<dbReference type="CDD" id="cd00051">
    <property type="entry name" value="EFh"/>
    <property type="match status" value="1"/>
</dbReference>